<dbReference type="PROSITE" id="PS50041">
    <property type="entry name" value="C_TYPE_LECTIN_2"/>
    <property type="match status" value="1"/>
</dbReference>
<keyword evidence="1" id="KW-1015">Disulfide bond</keyword>
<evidence type="ECO:0000259" key="4">
    <source>
        <dbReference type="PROSITE" id="PS50041"/>
    </source>
</evidence>
<comment type="caution">
    <text evidence="6">The sequence shown here is derived from an EMBL/GenBank/DDBJ whole genome shotgun (WGS) entry which is preliminary data.</text>
</comment>
<feature type="domain" description="C-type lectin" evidence="4">
    <location>
        <begin position="1"/>
        <end position="91"/>
    </location>
</feature>
<dbReference type="InterPro" id="IPR016186">
    <property type="entry name" value="C-type_lectin-like/link_sf"/>
</dbReference>
<evidence type="ECO:0000256" key="1">
    <source>
        <dbReference type="ARBA" id="ARBA00023157"/>
    </source>
</evidence>
<evidence type="ECO:0000313" key="6">
    <source>
        <dbReference type="EMBL" id="RWS04268.1"/>
    </source>
</evidence>
<dbReference type="CDD" id="cd00190">
    <property type="entry name" value="Tryp_SPc"/>
    <property type="match status" value="1"/>
</dbReference>
<dbReference type="GO" id="GO:0004252">
    <property type="term" value="F:serine-type endopeptidase activity"/>
    <property type="evidence" value="ECO:0007669"/>
    <property type="project" value="InterPro"/>
</dbReference>
<organism evidence="6 7">
    <name type="scientific">Dinothrombium tinctorium</name>
    <dbReference type="NCBI Taxonomy" id="1965070"/>
    <lineage>
        <taxon>Eukaryota</taxon>
        <taxon>Metazoa</taxon>
        <taxon>Ecdysozoa</taxon>
        <taxon>Arthropoda</taxon>
        <taxon>Chelicerata</taxon>
        <taxon>Arachnida</taxon>
        <taxon>Acari</taxon>
        <taxon>Acariformes</taxon>
        <taxon>Trombidiformes</taxon>
        <taxon>Prostigmata</taxon>
        <taxon>Anystina</taxon>
        <taxon>Parasitengona</taxon>
        <taxon>Trombidioidea</taxon>
        <taxon>Trombidiidae</taxon>
        <taxon>Dinothrombium</taxon>
    </lineage>
</organism>
<dbReference type="SUPFAM" id="SSF56436">
    <property type="entry name" value="C-type lectin-like"/>
    <property type="match status" value="1"/>
</dbReference>
<dbReference type="Pfam" id="PF00089">
    <property type="entry name" value="Trypsin"/>
    <property type="match status" value="1"/>
</dbReference>
<evidence type="ECO:0000256" key="3">
    <source>
        <dbReference type="SAM" id="Coils"/>
    </source>
</evidence>
<dbReference type="Pfam" id="PF00059">
    <property type="entry name" value="Lectin_C"/>
    <property type="match status" value="1"/>
</dbReference>
<dbReference type="SMART" id="SM00020">
    <property type="entry name" value="Tryp_SPc"/>
    <property type="match status" value="1"/>
</dbReference>
<proteinExistence type="inferred from homology"/>
<dbReference type="FunFam" id="2.40.10.10:FF:000002">
    <property type="entry name" value="Transmembrane protease serine"/>
    <property type="match status" value="1"/>
</dbReference>
<dbReference type="Proteomes" id="UP000285301">
    <property type="component" value="Unassembled WGS sequence"/>
</dbReference>
<dbReference type="InterPro" id="IPR016187">
    <property type="entry name" value="CTDL_fold"/>
</dbReference>
<dbReference type="PRINTS" id="PR00722">
    <property type="entry name" value="CHYMOTRYPSIN"/>
</dbReference>
<dbReference type="Gene3D" id="2.40.10.10">
    <property type="entry name" value="Trypsin-like serine proteases"/>
    <property type="match status" value="1"/>
</dbReference>
<reference evidence="6 7" key="1">
    <citation type="journal article" date="2018" name="Gigascience">
        <title>Genomes of trombidid mites reveal novel predicted allergens and laterally-transferred genes associated with secondary metabolism.</title>
        <authorList>
            <person name="Dong X."/>
            <person name="Chaisiri K."/>
            <person name="Xia D."/>
            <person name="Armstrong S.D."/>
            <person name="Fang Y."/>
            <person name="Donnelly M.J."/>
            <person name="Kadowaki T."/>
            <person name="McGarry J.W."/>
            <person name="Darby A.C."/>
            <person name="Makepeace B.L."/>
        </authorList>
    </citation>
    <scope>NUCLEOTIDE SEQUENCE [LARGE SCALE GENOMIC DNA]</scope>
    <source>
        <strain evidence="6">UoL-WK</strain>
    </source>
</reference>
<name>A0A443QML1_9ACAR</name>
<keyword evidence="3" id="KW-0175">Coiled coil</keyword>
<dbReference type="AlphaFoldDB" id="A0A443QML1"/>
<dbReference type="PROSITE" id="PS50240">
    <property type="entry name" value="TRYPSIN_DOM"/>
    <property type="match status" value="1"/>
</dbReference>
<sequence>MNATLVSVHSNEENDFIKKNLIAGNKPFWLGAISVVQYLNVFAWLDATEFNYQNWHNGEPNDLSNSCVGIAIVNGKWKDELCEKRFAFICQKILNEKPFLLQSFPNPLLNAFKSLNQNINSLTVYLKRVEERIAKIEENLGINNEKSDCGIREVNEVDRRIVGGSPALQDEFPWQVGIEFDEAIRGGGVILNKRWILTAAHIFLGQVDFNSSHYRGIVGAVSINEAPIYVFFDKLIVHDKYERAYGKYNNDIALLHTTKDLRLYPKWRFLNSICLPNPRTEFDGRVSVSGWGNVNDEGVPAKRLMAVDLNILNDKVCEAKYKNVYNKIEMICAGYPLGGKDSCLGDSGSPLIQIINEVGYLVGIVSFGPPDRSCGEKDSAAVYTRVTHYVDWIKSKIK</sequence>
<evidence type="ECO:0000259" key="5">
    <source>
        <dbReference type="PROSITE" id="PS50240"/>
    </source>
</evidence>
<evidence type="ECO:0000313" key="7">
    <source>
        <dbReference type="Proteomes" id="UP000285301"/>
    </source>
</evidence>
<dbReference type="InterPro" id="IPR043504">
    <property type="entry name" value="Peptidase_S1_PA_chymotrypsin"/>
</dbReference>
<dbReference type="STRING" id="1965070.A0A443QML1"/>
<dbReference type="InterPro" id="IPR009003">
    <property type="entry name" value="Peptidase_S1_PA"/>
</dbReference>
<dbReference type="InterPro" id="IPR033116">
    <property type="entry name" value="TRYPSIN_SER"/>
</dbReference>
<evidence type="ECO:0000256" key="2">
    <source>
        <dbReference type="ARBA" id="ARBA00024195"/>
    </source>
</evidence>
<accession>A0A443QML1</accession>
<dbReference type="PANTHER" id="PTHR24252">
    <property type="entry name" value="ACROSIN-RELATED"/>
    <property type="match status" value="1"/>
</dbReference>
<dbReference type="EMBL" id="NCKU01005685">
    <property type="protein sequence ID" value="RWS04268.1"/>
    <property type="molecule type" value="Genomic_DNA"/>
</dbReference>
<dbReference type="InterPro" id="IPR001254">
    <property type="entry name" value="Trypsin_dom"/>
</dbReference>
<comment type="similarity">
    <text evidence="2">Belongs to the peptidase S1 family. CLIP subfamily.</text>
</comment>
<dbReference type="InterPro" id="IPR001304">
    <property type="entry name" value="C-type_lectin-like"/>
</dbReference>
<dbReference type="SMART" id="SM00034">
    <property type="entry name" value="CLECT"/>
    <property type="match status" value="1"/>
</dbReference>
<dbReference type="PANTHER" id="PTHR24252:SF18">
    <property type="entry name" value="OVOCHYMASE 1"/>
    <property type="match status" value="1"/>
</dbReference>
<dbReference type="SUPFAM" id="SSF50494">
    <property type="entry name" value="Trypsin-like serine proteases"/>
    <property type="match status" value="1"/>
</dbReference>
<protein>
    <submittedName>
        <fullName evidence="6">Coagulation factor XI-like isoform X3</fullName>
    </submittedName>
</protein>
<dbReference type="CDD" id="cd00037">
    <property type="entry name" value="CLECT"/>
    <property type="match status" value="1"/>
</dbReference>
<dbReference type="PROSITE" id="PS00135">
    <property type="entry name" value="TRYPSIN_SER"/>
    <property type="match status" value="1"/>
</dbReference>
<dbReference type="OrthoDB" id="414661at2759"/>
<keyword evidence="7" id="KW-1185">Reference proteome</keyword>
<feature type="coiled-coil region" evidence="3">
    <location>
        <begin position="112"/>
        <end position="146"/>
    </location>
</feature>
<feature type="domain" description="Peptidase S1" evidence="5">
    <location>
        <begin position="161"/>
        <end position="398"/>
    </location>
</feature>
<dbReference type="InterPro" id="IPR001314">
    <property type="entry name" value="Peptidase_S1A"/>
</dbReference>
<dbReference type="GO" id="GO:0006508">
    <property type="term" value="P:proteolysis"/>
    <property type="evidence" value="ECO:0007669"/>
    <property type="project" value="InterPro"/>
</dbReference>
<gene>
    <name evidence="6" type="ORF">B4U79_15563</name>
</gene>
<dbReference type="Gene3D" id="3.10.100.10">
    <property type="entry name" value="Mannose-Binding Protein A, subunit A"/>
    <property type="match status" value="1"/>
</dbReference>